<evidence type="ECO:0000313" key="2">
    <source>
        <dbReference type="Proteomes" id="UP000433050"/>
    </source>
</evidence>
<dbReference type="RefSeq" id="WP_200837947.1">
    <property type="nucleotide sequence ID" value="NZ_CACSAS010000017.1"/>
</dbReference>
<dbReference type="EMBL" id="CACSAS010000017">
    <property type="protein sequence ID" value="CAA0128968.1"/>
    <property type="molecule type" value="Genomic_DNA"/>
</dbReference>
<organism evidence="1 2">
    <name type="scientific">Starkeya nomas</name>
    <dbReference type="NCBI Taxonomy" id="2666134"/>
    <lineage>
        <taxon>Bacteria</taxon>
        <taxon>Pseudomonadati</taxon>
        <taxon>Pseudomonadota</taxon>
        <taxon>Alphaproteobacteria</taxon>
        <taxon>Hyphomicrobiales</taxon>
        <taxon>Xanthobacteraceae</taxon>
        <taxon>Starkeya</taxon>
    </lineage>
</organism>
<dbReference type="AlphaFoldDB" id="A0A5S9R551"/>
<evidence type="ECO:0000313" key="1">
    <source>
        <dbReference type="EMBL" id="CAA0128968.1"/>
    </source>
</evidence>
<dbReference type="InterPro" id="IPR021505">
    <property type="entry name" value="Phage_B3_Orf6"/>
</dbReference>
<sequence length="232" mass="25860">MASETTLAGKPGGHVIIDELSVLEAMKAGLVEVGDETYMRDPRGALAPIAIVKAQHQLEDETVRKVMFFAEELSAQVARFKGHTFEDLNALQSMLEQQYGARAGGAKGNVTFRSYDDSLRIEVKIADQIAFGAELQSAKKLVDECLVEWGADSRPEIRALVNRVFSVEKEGQINRGELFSLLAMEIEDERWQRAMDAIRDSIRVVGQKAYLRFRKRRPDGSWTTVTIDLASA</sequence>
<protein>
    <recommendedName>
        <fullName evidence="3">Sulfate transporter</fullName>
    </recommendedName>
</protein>
<dbReference type="Proteomes" id="UP000433050">
    <property type="component" value="Unassembled WGS sequence"/>
</dbReference>
<accession>A0A5S9R551</accession>
<name>A0A5S9R551_9HYPH</name>
<keyword evidence="2" id="KW-1185">Reference proteome</keyword>
<gene>
    <name evidence="1" type="ORF">STARVERO_04391</name>
</gene>
<proteinExistence type="predicted"/>
<reference evidence="1 2" key="1">
    <citation type="submission" date="2019-12" db="EMBL/GenBank/DDBJ databases">
        <authorList>
            <person name="Reyes-Prieto M."/>
        </authorList>
    </citation>
    <scope>NUCLEOTIDE SEQUENCE [LARGE SCALE GENOMIC DNA]</scope>
    <source>
        <strain evidence="1">HF14-78462</strain>
    </source>
</reference>
<dbReference type="Pfam" id="PF11363">
    <property type="entry name" value="DUF3164"/>
    <property type="match status" value="1"/>
</dbReference>
<evidence type="ECO:0008006" key="3">
    <source>
        <dbReference type="Google" id="ProtNLM"/>
    </source>
</evidence>